<feature type="domain" description="AAA" evidence="1">
    <location>
        <begin position="3"/>
        <end position="176"/>
    </location>
</feature>
<protein>
    <submittedName>
        <fullName evidence="2">ParA family protein</fullName>
    </submittedName>
</protein>
<organism evidence="2">
    <name type="scientific">Caldithrix abyssi</name>
    <dbReference type="NCBI Taxonomy" id="187145"/>
    <lineage>
        <taxon>Bacteria</taxon>
        <taxon>Pseudomonadati</taxon>
        <taxon>Calditrichota</taxon>
        <taxon>Calditrichia</taxon>
        <taxon>Calditrichales</taxon>
        <taxon>Calditrichaceae</taxon>
        <taxon>Caldithrix</taxon>
    </lineage>
</organism>
<gene>
    <name evidence="2" type="ORF">ENJ89_07285</name>
</gene>
<dbReference type="PANTHER" id="PTHR13696">
    <property type="entry name" value="P-LOOP CONTAINING NUCLEOSIDE TRIPHOSPHATE HYDROLASE"/>
    <property type="match status" value="1"/>
</dbReference>
<dbReference type="Pfam" id="PF13614">
    <property type="entry name" value="AAA_31"/>
    <property type="match status" value="1"/>
</dbReference>
<dbReference type="InterPro" id="IPR027417">
    <property type="entry name" value="P-loop_NTPase"/>
</dbReference>
<evidence type="ECO:0000313" key="2">
    <source>
        <dbReference type="EMBL" id="HHJ52982.1"/>
    </source>
</evidence>
<sequence>MGEIIVVSSQKGGVGKTTTVVNLGTSLAILGQKTLLLDLDPQGSIANSFNIDEYKISKGLYEVIVKKLPLAMAVTEIGLENLEMVPTNVHNEDQEIDLFTHALKIDLLKTILKPLKANYDYILIDCPPNLGTLTLNGLVAADSVIIPVQPEFYALKALGKFLRSVKKIGSKYNKGLIFKGILITMFDRRLKKSKEIVAELQSTFRDLMFRTVVPRNSRVAEAPAYGKPLALLDINSPGAIAYFRLAEEIMSKKVGE</sequence>
<comment type="caution">
    <text evidence="2">The sequence shown here is derived from an EMBL/GenBank/DDBJ whole genome shotgun (WGS) entry which is preliminary data.</text>
</comment>
<dbReference type="FunFam" id="3.40.50.300:FF:000285">
    <property type="entry name" value="Sporulation initiation inhibitor Soj"/>
    <property type="match status" value="1"/>
</dbReference>
<dbReference type="InterPro" id="IPR025669">
    <property type="entry name" value="AAA_dom"/>
</dbReference>
<dbReference type="SUPFAM" id="SSF52540">
    <property type="entry name" value="P-loop containing nucleoside triphosphate hydrolases"/>
    <property type="match status" value="1"/>
</dbReference>
<reference evidence="2" key="1">
    <citation type="journal article" date="2020" name="mSystems">
        <title>Genome- and Community-Level Interaction Insights into Carbon Utilization and Element Cycling Functions of Hydrothermarchaeota in Hydrothermal Sediment.</title>
        <authorList>
            <person name="Zhou Z."/>
            <person name="Liu Y."/>
            <person name="Xu W."/>
            <person name="Pan J."/>
            <person name="Luo Z.H."/>
            <person name="Li M."/>
        </authorList>
    </citation>
    <scope>NUCLEOTIDE SEQUENCE [LARGE SCALE GENOMIC DNA]</scope>
    <source>
        <strain evidence="2">HyVt-527</strain>
    </source>
</reference>
<dbReference type="Gene3D" id="3.40.50.300">
    <property type="entry name" value="P-loop containing nucleotide triphosphate hydrolases"/>
    <property type="match status" value="1"/>
</dbReference>
<dbReference type="CDD" id="cd02042">
    <property type="entry name" value="ParAB_family"/>
    <property type="match status" value="1"/>
</dbReference>
<dbReference type="PANTHER" id="PTHR13696:SF52">
    <property type="entry name" value="PARA FAMILY PROTEIN CT_582"/>
    <property type="match status" value="1"/>
</dbReference>
<dbReference type="InterPro" id="IPR050678">
    <property type="entry name" value="DNA_Partitioning_ATPase"/>
</dbReference>
<proteinExistence type="predicted"/>
<dbReference type="PIRSF" id="PIRSF009320">
    <property type="entry name" value="Nuc_binding_HP_1000"/>
    <property type="match status" value="1"/>
</dbReference>
<dbReference type="AlphaFoldDB" id="A0A7V5PQE4"/>
<dbReference type="EMBL" id="DROD01000479">
    <property type="protein sequence ID" value="HHJ52982.1"/>
    <property type="molecule type" value="Genomic_DNA"/>
</dbReference>
<name>A0A7V5PQE4_CALAY</name>
<accession>A0A7V5PQE4</accession>
<evidence type="ECO:0000259" key="1">
    <source>
        <dbReference type="Pfam" id="PF13614"/>
    </source>
</evidence>
<dbReference type="Proteomes" id="UP000886124">
    <property type="component" value="Unassembled WGS sequence"/>
</dbReference>